<dbReference type="AlphaFoldDB" id="A0A517MV19"/>
<feature type="signal peptide" evidence="1">
    <location>
        <begin position="1"/>
        <end position="23"/>
    </location>
</feature>
<dbReference type="OrthoDB" id="259932at2"/>
<evidence type="ECO:0000313" key="2">
    <source>
        <dbReference type="EMBL" id="QDS98732.1"/>
    </source>
</evidence>
<dbReference type="RefSeq" id="WP_145059962.1">
    <property type="nucleotide sequence ID" value="NZ_CP036263.1"/>
</dbReference>
<keyword evidence="3" id="KW-1185">Reference proteome</keyword>
<feature type="chain" id="PRO_5021754832" description="PEP-CTERM protein-sorting domain-containing protein" evidence="1">
    <location>
        <begin position="24"/>
        <end position="336"/>
    </location>
</feature>
<evidence type="ECO:0008006" key="4">
    <source>
        <dbReference type="Google" id="ProtNLM"/>
    </source>
</evidence>
<protein>
    <recommendedName>
        <fullName evidence="4">PEP-CTERM protein-sorting domain-containing protein</fullName>
    </recommendedName>
</protein>
<reference evidence="2 3" key="1">
    <citation type="submission" date="2019-02" db="EMBL/GenBank/DDBJ databases">
        <title>Deep-cultivation of Planctomycetes and their phenomic and genomic characterization uncovers novel biology.</title>
        <authorList>
            <person name="Wiegand S."/>
            <person name="Jogler M."/>
            <person name="Boedeker C."/>
            <person name="Pinto D."/>
            <person name="Vollmers J."/>
            <person name="Rivas-Marin E."/>
            <person name="Kohn T."/>
            <person name="Peeters S.H."/>
            <person name="Heuer A."/>
            <person name="Rast P."/>
            <person name="Oberbeckmann S."/>
            <person name="Bunk B."/>
            <person name="Jeske O."/>
            <person name="Meyerdierks A."/>
            <person name="Storesund J.E."/>
            <person name="Kallscheuer N."/>
            <person name="Luecker S."/>
            <person name="Lage O.M."/>
            <person name="Pohl T."/>
            <person name="Merkel B.J."/>
            <person name="Hornburger P."/>
            <person name="Mueller R.-W."/>
            <person name="Bruemmer F."/>
            <person name="Labrenz M."/>
            <person name="Spormann A.M."/>
            <person name="Op den Camp H."/>
            <person name="Overmann J."/>
            <person name="Amann R."/>
            <person name="Jetten M.S.M."/>
            <person name="Mascher T."/>
            <person name="Medema M.H."/>
            <person name="Devos D.P."/>
            <person name="Kaster A.-K."/>
            <person name="Ovreas L."/>
            <person name="Rohde M."/>
            <person name="Galperin M.Y."/>
            <person name="Jogler C."/>
        </authorList>
    </citation>
    <scope>NUCLEOTIDE SEQUENCE [LARGE SCALE GENOMIC DNA]</scope>
    <source>
        <strain evidence="2 3">HG15A2</strain>
    </source>
</reference>
<gene>
    <name evidence="2" type="ORF">HG15A2_20150</name>
</gene>
<evidence type="ECO:0000256" key="1">
    <source>
        <dbReference type="SAM" id="SignalP"/>
    </source>
</evidence>
<dbReference type="Proteomes" id="UP000319852">
    <property type="component" value="Chromosome"/>
</dbReference>
<dbReference type="KEGG" id="amob:HG15A2_20150"/>
<organism evidence="2 3">
    <name type="scientific">Adhaeretor mobilis</name>
    <dbReference type="NCBI Taxonomy" id="1930276"/>
    <lineage>
        <taxon>Bacteria</taxon>
        <taxon>Pseudomonadati</taxon>
        <taxon>Planctomycetota</taxon>
        <taxon>Planctomycetia</taxon>
        <taxon>Pirellulales</taxon>
        <taxon>Lacipirellulaceae</taxon>
        <taxon>Adhaeretor</taxon>
    </lineage>
</organism>
<proteinExistence type="predicted"/>
<keyword evidence="1" id="KW-0732">Signal</keyword>
<accession>A0A517MV19</accession>
<evidence type="ECO:0000313" key="3">
    <source>
        <dbReference type="Proteomes" id="UP000319852"/>
    </source>
</evidence>
<sequence precursor="true">MISYRLQAIVVCCLVTNAHLCLAQHTDILIQDVGDRLTSGDADFDTGQWTLGARIYSQVFDSDFAVNDPGWNALGTGSPDLPDGAEALPANTDLSWDFLPLKIDGTAANLFFWDGTGNVQFGALPAPTYALSLQSKSGFIAADGSNQLIQGGVIQDTDSIGSIHRHRFFFLDDGDGDLGVDPQDGIYLFSIRARMEGLDRSKPFYFLFGTPGSTTAALTSAQQWSDANLDELAPDFSADFDGDLVVDGNDFLTWQRGLGESNPAALQLAGDANYDDIIDSDDLQVWNLQYGSSLPSFSGAFTATPSLTVVPEPTSTSLAAALGILLLVRGRRRSSH</sequence>
<name>A0A517MV19_9BACT</name>
<dbReference type="EMBL" id="CP036263">
    <property type="protein sequence ID" value="QDS98732.1"/>
    <property type="molecule type" value="Genomic_DNA"/>
</dbReference>